<dbReference type="AlphaFoldDB" id="A0AA96JB09"/>
<protein>
    <submittedName>
        <fullName evidence="1">Uncharacterized protein</fullName>
    </submittedName>
</protein>
<dbReference type="RefSeq" id="WP_313543609.1">
    <property type="nucleotide sequence ID" value="NZ_CP134880.1"/>
</dbReference>
<organism evidence="1">
    <name type="scientific">Demequina capsici</name>
    <dbReference type="NCBI Taxonomy" id="3075620"/>
    <lineage>
        <taxon>Bacteria</taxon>
        <taxon>Bacillati</taxon>
        <taxon>Actinomycetota</taxon>
        <taxon>Actinomycetes</taxon>
        <taxon>Micrococcales</taxon>
        <taxon>Demequinaceae</taxon>
        <taxon>Demequina</taxon>
    </lineage>
</organism>
<dbReference type="Proteomes" id="UP001303408">
    <property type="component" value="Chromosome"/>
</dbReference>
<evidence type="ECO:0000313" key="1">
    <source>
        <dbReference type="EMBL" id="WNM27538.1"/>
    </source>
</evidence>
<name>A0AA96JB09_9MICO</name>
<accession>A0AA96JB09</accession>
<proteinExistence type="predicted"/>
<dbReference type="EMBL" id="CP134880">
    <property type="protein sequence ID" value="WNM27538.1"/>
    <property type="molecule type" value="Genomic_DNA"/>
</dbReference>
<dbReference type="KEGG" id="dcp:RN607_00630"/>
<gene>
    <name evidence="1" type="ORF">RN607_00630</name>
</gene>
<sequence>MSNLNQPPTKRPRPVAVIAKTGRISWRIYIKDGSKRFGGDQGFGWIRFGRASAERKARRELARYVERQAHPPEAFTIGPIEA</sequence>
<reference evidence="1" key="1">
    <citation type="submission" date="2023-09" db="EMBL/GenBank/DDBJ databases">
        <title>Demequina sp. a novel bacteria isolated from Capsicum annuum.</title>
        <authorList>
            <person name="Humaira Z."/>
            <person name="Lee J."/>
            <person name="Cho D."/>
        </authorList>
    </citation>
    <scope>NUCLEOTIDE SEQUENCE</scope>
    <source>
        <strain evidence="1">PMTSA13</strain>
    </source>
</reference>